<dbReference type="UniPathway" id="UPA00148"/>
<keyword evidence="4 8" id="KW-0489">Methyltransferase</keyword>
<dbReference type="GO" id="GO:0046026">
    <property type="term" value="F:precorrin-4 C11-methyltransferase activity"/>
    <property type="evidence" value="ECO:0007669"/>
    <property type="project" value="InterPro"/>
</dbReference>
<feature type="domain" description="Tetrapyrrole methylase" evidence="7">
    <location>
        <begin position="4"/>
        <end position="209"/>
    </location>
</feature>
<dbReference type="InterPro" id="IPR014777">
    <property type="entry name" value="4pyrrole_Mease_sub1"/>
</dbReference>
<accession>A0A089ZHF7</accession>
<dbReference type="Proteomes" id="UP000029661">
    <property type="component" value="Chromosome"/>
</dbReference>
<dbReference type="InterPro" id="IPR014776">
    <property type="entry name" value="4pyrrole_Mease_sub2"/>
</dbReference>
<dbReference type="KEGG" id="mfc:BRM9_0981"/>
<dbReference type="CDD" id="cd11641">
    <property type="entry name" value="Precorrin-4_C11-MT"/>
    <property type="match status" value="1"/>
</dbReference>
<dbReference type="PANTHER" id="PTHR45790">
    <property type="entry name" value="SIROHEME SYNTHASE-RELATED"/>
    <property type="match status" value="1"/>
</dbReference>
<keyword evidence="6" id="KW-0949">S-adenosyl-L-methionine</keyword>
<dbReference type="RefSeq" id="WP_048085022.1">
    <property type="nucleotide sequence ID" value="NZ_CALCVY010000038.1"/>
</dbReference>
<evidence type="ECO:0000313" key="9">
    <source>
        <dbReference type="Proteomes" id="UP000029661"/>
    </source>
</evidence>
<dbReference type="PROSITE" id="PS00839">
    <property type="entry name" value="SUMT_1"/>
    <property type="match status" value="1"/>
</dbReference>
<comment type="pathway">
    <text evidence="1">Cofactor biosynthesis; adenosylcobalamin biosynthesis.</text>
</comment>
<evidence type="ECO:0000259" key="7">
    <source>
        <dbReference type="Pfam" id="PF00590"/>
    </source>
</evidence>
<dbReference type="SUPFAM" id="SSF53790">
    <property type="entry name" value="Tetrapyrrole methylase"/>
    <property type="match status" value="1"/>
</dbReference>
<protein>
    <submittedName>
        <fullName evidence="8">Precorrin-4 C11-methyltransferase CbiF</fullName>
    </submittedName>
</protein>
<dbReference type="PANTHER" id="PTHR45790:SF4">
    <property type="entry name" value="COBALT-PRECORRIN-4 C(11)-METHYLTRANSFERASE"/>
    <property type="match status" value="1"/>
</dbReference>
<evidence type="ECO:0000256" key="6">
    <source>
        <dbReference type="ARBA" id="ARBA00022691"/>
    </source>
</evidence>
<evidence type="ECO:0000256" key="2">
    <source>
        <dbReference type="ARBA" id="ARBA00005879"/>
    </source>
</evidence>
<organism evidence="8 9">
    <name type="scientific">Methanobacterium formicicum</name>
    <dbReference type="NCBI Taxonomy" id="2162"/>
    <lineage>
        <taxon>Archaea</taxon>
        <taxon>Methanobacteriati</taxon>
        <taxon>Methanobacteriota</taxon>
        <taxon>Methanomada group</taxon>
        <taxon>Methanobacteria</taxon>
        <taxon>Methanobacteriales</taxon>
        <taxon>Methanobacteriaceae</taxon>
        <taxon>Methanobacterium</taxon>
    </lineage>
</organism>
<dbReference type="InterPro" id="IPR006362">
    <property type="entry name" value="Cbl_synth_CobM/CibF"/>
</dbReference>
<evidence type="ECO:0000256" key="5">
    <source>
        <dbReference type="ARBA" id="ARBA00022679"/>
    </source>
</evidence>
<dbReference type="NCBIfam" id="TIGR01465">
    <property type="entry name" value="cobM_cbiF"/>
    <property type="match status" value="1"/>
</dbReference>
<keyword evidence="5 8" id="KW-0808">Transferase</keyword>
<dbReference type="GeneID" id="24792135"/>
<name>A0A089ZHF7_METFO</name>
<dbReference type="InterPro" id="IPR003043">
    <property type="entry name" value="Uropor_MeTrfase_CS"/>
</dbReference>
<gene>
    <name evidence="8" type="primary">cbiF</name>
    <name evidence="8" type="ORF">BRM9_0981</name>
</gene>
<proteinExistence type="inferred from homology"/>
<dbReference type="GO" id="GO:0032259">
    <property type="term" value="P:methylation"/>
    <property type="evidence" value="ECO:0007669"/>
    <property type="project" value="UniProtKB-KW"/>
</dbReference>
<sequence>MQGKVIFIGAGPGDPELLTIKAAKVIEKADLIIYAGSLVNPQVLSGAKEGAEIHNSAQMNLDEIVQMMAESAQAGKLVARVHTGDPAIYGAIAEQIQYLKSEKVPYEIIPGVSSLFASAAALEAELTQPEVSQTVIITRPAGRTPKPDREAIFRLAEHRATMCIFLGVHMIAKVVAELLTFYDPETPVAVVQKASWDDQKIVRGTLEDIADRVKDAGITKTALIVVGDVLGIDEVTPSKLYDAHFTHEYRKGEGE</sequence>
<comment type="similarity">
    <text evidence="2">Belongs to the precorrin methyltransferase family.</text>
</comment>
<dbReference type="Gene3D" id="3.40.1010.10">
    <property type="entry name" value="Cobalt-precorrin-4 Transmethylase, Domain 1"/>
    <property type="match status" value="1"/>
</dbReference>
<evidence type="ECO:0000256" key="3">
    <source>
        <dbReference type="ARBA" id="ARBA00022573"/>
    </source>
</evidence>
<reference evidence="8 9" key="1">
    <citation type="submission" date="2013-12" db="EMBL/GenBank/DDBJ databases">
        <title>The complete genome sequence of Methanobacterium sp. BRM9.</title>
        <authorList>
            <consortium name="Pastoral Greenhouse Gas Research Consortium"/>
            <person name="Kelly W.J."/>
            <person name="Leahy S.C."/>
            <person name="Perry R."/>
            <person name="Li D."/>
            <person name="Altermann E."/>
            <person name="Lambie S.C."/>
            <person name="Attwood G.T."/>
        </authorList>
    </citation>
    <scope>NUCLEOTIDE SEQUENCE [LARGE SCALE GENOMIC DNA]</scope>
    <source>
        <strain evidence="8 9">BRM9</strain>
    </source>
</reference>
<evidence type="ECO:0000256" key="1">
    <source>
        <dbReference type="ARBA" id="ARBA00004953"/>
    </source>
</evidence>
<dbReference type="EMBL" id="CP006933">
    <property type="protein sequence ID" value="AIS31798.1"/>
    <property type="molecule type" value="Genomic_DNA"/>
</dbReference>
<evidence type="ECO:0000313" key="8">
    <source>
        <dbReference type="EMBL" id="AIS31798.1"/>
    </source>
</evidence>
<dbReference type="InterPro" id="IPR050161">
    <property type="entry name" value="Siro_Cobalamin_biosynth"/>
</dbReference>
<dbReference type="Gene3D" id="3.30.950.10">
    <property type="entry name" value="Methyltransferase, Cobalt-precorrin-4 Transmethylase, Domain 2"/>
    <property type="match status" value="1"/>
</dbReference>
<dbReference type="InterPro" id="IPR035996">
    <property type="entry name" value="4pyrrol_Methylase_sf"/>
</dbReference>
<dbReference type="GO" id="GO:0009236">
    <property type="term" value="P:cobalamin biosynthetic process"/>
    <property type="evidence" value="ECO:0007669"/>
    <property type="project" value="UniProtKB-UniPathway"/>
</dbReference>
<keyword evidence="3" id="KW-0169">Cobalamin biosynthesis</keyword>
<dbReference type="OrthoDB" id="6633at2157"/>
<dbReference type="AlphaFoldDB" id="A0A089ZHF7"/>
<evidence type="ECO:0000256" key="4">
    <source>
        <dbReference type="ARBA" id="ARBA00022603"/>
    </source>
</evidence>
<dbReference type="Pfam" id="PF00590">
    <property type="entry name" value="TP_methylase"/>
    <property type="match status" value="1"/>
</dbReference>
<dbReference type="STRING" id="2162.BRM9_0981"/>
<dbReference type="InterPro" id="IPR000878">
    <property type="entry name" value="4pyrrol_Mease"/>
</dbReference>